<gene>
    <name evidence="1" type="ORF">KFL_006390080</name>
</gene>
<dbReference type="Proteomes" id="UP000054558">
    <property type="component" value="Unassembled WGS sequence"/>
</dbReference>
<accession>A0A1Y1IIB4</accession>
<sequence length="252" mass="29143">MEWSAGRVSLAKAVADRTLADEMRLCMDEKVLYLVLKGGYRTREIRKLLQRRISKKVDAVCSRVIRERADERVKYVTEVALALSRTRCDNIGSYMRSDFRLNFLGQFFYPPCSQGYSLWGVVAESQREEDASWKVESFHYQLFVEDGDQLSPPSPSLDPAQFQRLNEPLRFEVLKKCSAQTLCELIGGRINKEFCELCKEALQEVLKEEVLKVVDRAMALDRLRRVQEVDSRVYWKCSSTKLRAFPSPVIPL</sequence>
<organism evidence="1 2">
    <name type="scientific">Klebsormidium nitens</name>
    <name type="common">Green alga</name>
    <name type="synonym">Ulothrix nitens</name>
    <dbReference type="NCBI Taxonomy" id="105231"/>
    <lineage>
        <taxon>Eukaryota</taxon>
        <taxon>Viridiplantae</taxon>
        <taxon>Streptophyta</taxon>
        <taxon>Klebsormidiophyceae</taxon>
        <taxon>Klebsormidiales</taxon>
        <taxon>Klebsormidiaceae</taxon>
        <taxon>Klebsormidium</taxon>
    </lineage>
</organism>
<keyword evidence="2" id="KW-1185">Reference proteome</keyword>
<evidence type="ECO:0000313" key="1">
    <source>
        <dbReference type="EMBL" id="GAQ90443.1"/>
    </source>
</evidence>
<dbReference type="EMBL" id="DF237588">
    <property type="protein sequence ID" value="GAQ90443.1"/>
    <property type="molecule type" value="Genomic_DNA"/>
</dbReference>
<proteinExistence type="predicted"/>
<name>A0A1Y1IIB4_KLENI</name>
<evidence type="ECO:0000313" key="2">
    <source>
        <dbReference type="Proteomes" id="UP000054558"/>
    </source>
</evidence>
<protein>
    <submittedName>
        <fullName evidence="1">Uncharacterized protein</fullName>
    </submittedName>
</protein>
<dbReference type="AlphaFoldDB" id="A0A1Y1IIB4"/>
<reference evidence="1 2" key="1">
    <citation type="journal article" date="2014" name="Nat. Commun.">
        <title>Klebsormidium flaccidum genome reveals primary factors for plant terrestrial adaptation.</title>
        <authorList>
            <person name="Hori K."/>
            <person name="Maruyama F."/>
            <person name="Fujisawa T."/>
            <person name="Togashi T."/>
            <person name="Yamamoto N."/>
            <person name="Seo M."/>
            <person name="Sato S."/>
            <person name="Yamada T."/>
            <person name="Mori H."/>
            <person name="Tajima N."/>
            <person name="Moriyama T."/>
            <person name="Ikeuchi M."/>
            <person name="Watanabe M."/>
            <person name="Wada H."/>
            <person name="Kobayashi K."/>
            <person name="Saito M."/>
            <person name="Masuda T."/>
            <person name="Sasaki-Sekimoto Y."/>
            <person name="Mashiguchi K."/>
            <person name="Awai K."/>
            <person name="Shimojima M."/>
            <person name="Masuda S."/>
            <person name="Iwai M."/>
            <person name="Nobusawa T."/>
            <person name="Narise T."/>
            <person name="Kondo S."/>
            <person name="Saito H."/>
            <person name="Sato R."/>
            <person name="Murakawa M."/>
            <person name="Ihara Y."/>
            <person name="Oshima-Yamada Y."/>
            <person name="Ohtaka K."/>
            <person name="Satoh M."/>
            <person name="Sonobe K."/>
            <person name="Ishii M."/>
            <person name="Ohtani R."/>
            <person name="Kanamori-Sato M."/>
            <person name="Honoki R."/>
            <person name="Miyazaki D."/>
            <person name="Mochizuki H."/>
            <person name="Umetsu J."/>
            <person name="Higashi K."/>
            <person name="Shibata D."/>
            <person name="Kamiya Y."/>
            <person name="Sato N."/>
            <person name="Nakamura Y."/>
            <person name="Tabata S."/>
            <person name="Ida S."/>
            <person name="Kurokawa K."/>
            <person name="Ohta H."/>
        </authorList>
    </citation>
    <scope>NUCLEOTIDE SEQUENCE [LARGE SCALE GENOMIC DNA]</scope>
    <source>
        <strain evidence="1 2">NIES-2285</strain>
    </source>
</reference>